<dbReference type="GO" id="GO:0005524">
    <property type="term" value="F:ATP binding"/>
    <property type="evidence" value="ECO:0007669"/>
    <property type="project" value="UniProtKB-UniRule"/>
</dbReference>
<dbReference type="NCBIfam" id="NF008848">
    <property type="entry name" value="PRK11886.1-3"/>
    <property type="match status" value="1"/>
</dbReference>
<dbReference type="EC" id="6.3.4.15" evidence="2"/>
<dbReference type="PROSITE" id="PS51733">
    <property type="entry name" value="BPL_LPL_CATALYTIC"/>
    <property type="match status" value="1"/>
</dbReference>
<gene>
    <name evidence="2 4" type="primary">birA</name>
    <name evidence="4" type="ORF">ABS648_03630</name>
</gene>
<dbReference type="Pfam" id="PF08279">
    <property type="entry name" value="HTH_11"/>
    <property type="match status" value="1"/>
</dbReference>
<feature type="domain" description="BPL/LPL catalytic" evidence="3">
    <location>
        <begin position="72"/>
        <end position="250"/>
    </location>
</feature>
<dbReference type="RefSeq" id="WP_350447641.1">
    <property type="nucleotide sequence ID" value="NZ_CP158373.1"/>
</dbReference>
<feature type="binding site" evidence="2">
    <location>
        <position position="179"/>
    </location>
    <ligand>
        <name>biotin</name>
        <dbReference type="ChEBI" id="CHEBI:57586"/>
    </ligand>
</feature>
<comment type="similarity">
    <text evidence="2">Belongs to the biotin--protein ligase family.</text>
</comment>
<dbReference type="SUPFAM" id="SSF46785">
    <property type="entry name" value="Winged helix' DNA-binding domain"/>
    <property type="match status" value="1"/>
</dbReference>
<evidence type="ECO:0000313" key="4">
    <source>
        <dbReference type="EMBL" id="XBY64865.1"/>
    </source>
</evidence>
<dbReference type="Pfam" id="PF03099">
    <property type="entry name" value="BPL_LplA_LipB"/>
    <property type="match status" value="1"/>
</dbReference>
<keyword evidence="2" id="KW-0238">DNA-binding</keyword>
<dbReference type="GO" id="GO:0005737">
    <property type="term" value="C:cytoplasm"/>
    <property type="evidence" value="ECO:0007669"/>
    <property type="project" value="TreeGrafter"/>
</dbReference>
<dbReference type="SUPFAM" id="SSF50037">
    <property type="entry name" value="C-terminal domain of transcriptional repressors"/>
    <property type="match status" value="1"/>
</dbReference>
<dbReference type="AlphaFoldDB" id="A0AAU7Y598"/>
<name>A0AAU7Y598_9PSED</name>
<dbReference type="PANTHER" id="PTHR12835">
    <property type="entry name" value="BIOTIN PROTEIN LIGASE"/>
    <property type="match status" value="1"/>
</dbReference>
<dbReference type="SUPFAM" id="SSF55681">
    <property type="entry name" value="Class II aaRS and biotin synthetases"/>
    <property type="match status" value="1"/>
</dbReference>
<accession>A0AAU7Y598</accession>
<dbReference type="Gene3D" id="1.10.10.10">
    <property type="entry name" value="Winged helix-like DNA-binding domain superfamily/Winged helix DNA-binding domain"/>
    <property type="match status" value="1"/>
</dbReference>
<dbReference type="Gene3D" id="3.30.930.10">
    <property type="entry name" value="Bira Bifunctional Protein, Domain 2"/>
    <property type="match status" value="1"/>
</dbReference>
<dbReference type="InterPro" id="IPR013196">
    <property type="entry name" value="HTH_11"/>
</dbReference>
<dbReference type="CDD" id="cd16442">
    <property type="entry name" value="BPL"/>
    <property type="match status" value="1"/>
</dbReference>
<sequence>MLTLLKLLQDGQFHSGEALGRVLGISRSAIWKQLQQLELDYDLPIHKLRGKGYRLASPLSLLDPLKLNDAVPGWAKTVVETIDSTNAEVMRRIAAGEEPPFAVLAEHQSGGRGRRGRQWVSPYGQNLYCSVGLRIEGGARQLEGLSLVVGLAVLRALRAKGLSGVGLKWPNDILVGNRKIAGILLELIGDPADICSVIIGIGINVNMRSPDVQIDQPWTSMLLEGGALVDRSELAVSVLEQLDLCLAQSAYGGFKTLRAEWEADHLWQGRSASLVAGQRRIDGVVLGVDDSGALRMDVEGVENVFSGGELSLRLRDDS</sequence>
<reference evidence="4" key="1">
    <citation type="submission" date="2023-08" db="EMBL/GenBank/DDBJ databases">
        <title>Increased levels of nutrients transform a symbiont into a lethal pathobiont.</title>
        <authorList>
            <person name="Lachnit T."/>
            <person name="Ulrich L."/>
            <person name="Willmer F.M."/>
            <person name="Hasenbein T."/>
            <person name="Steiner L.X."/>
            <person name="Wolters M."/>
            <person name="Herbst E.M."/>
            <person name="Deines P."/>
        </authorList>
    </citation>
    <scope>NUCLEOTIDE SEQUENCE</scope>
    <source>
        <strain evidence="4">T3</strain>
    </source>
</reference>
<dbReference type="InterPro" id="IPR004408">
    <property type="entry name" value="Biotin_CoA_COase_ligase"/>
</dbReference>
<comment type="catalytic activity">
    <reaction evidence="2">
        <text>biotin + L-lysyl-[protein] + ATP = N(6)-biotinyl-L-lysyl-[protein] + AMP + diphosphate + H(+)</text>
        <dbReference type="Rhea" id="RHEA:11756"/>
        <dbReference type="Rhea" id="RHEA-COMP:9752"/>
        <dbReference type="Rhea" id="RHEA-COMP:10505"/>
        <dbReference type="ChEBI" id="CHEBI:15378"/>
        <dbReference type="ChEBI" id="CHEBI:29969"/>
        <dbReference type="ChEBI" id="CHEBI:30616"/>
        <dbReference type="ChEBI" id="CHEBI:33019"/>
        <dbReference type="ChEBI" id="CHEBI:57586"/>
        <dbReference type="ChEBI" id="CHEBI:83144"/>
        <dbReference type="ChEBI" id="CHEBI:456215"/>
        <dbReference type="EC" id="6.3.4.15"/>
    </reaction>
</comment>
<protein>
    <recommendedName>
        <fullName evidence="2">Bifunctional ligase/repressor BirA</fullName>
    </recommendedName>
    <alternativeName>
        <fullName evidence="2">Biotin operon repressor</fullName>
    </alternativeName>
    <alternativeName>
        <fullName evidence="2">Biotin--[acetyl-CoA-carboxylase] ligase</fullName>
        <ecNumber evidence="2">6.3.4.15</ecNumber>
    </alternativeName>
    <alternativeName>
        <fullName evidence="2">Biotin--protein ligase</fullName>
    </alternativeName>
    <alternativeName>
        <fullName evidence="2">Biotin-[acetyl-CoA carboxylase] synthetase</fullName>
    </alternativeName>
</protein>
<dbReference type="Gene3D" id="2.30.30.100">
    <property type="match status" value="1"/>
</dbReference>
<evidence type="ECO:0000256" key="2">
    <source>
        <dbReference type="HAMAP-Rule" id="MF_00978"/>
    </source>
</evidence>
<keyword evidence="2" id="KW-0067">ATP-binding</keyword>
<comment type="function">
    <text evidence="2">Acts both as a biotin--[acetyl-CoA-carboxylase] ligase and a biotin-operon repressor. In the presence of ATP, BirA activates biotin to form the BirA-biotinyl-5'-adenylate (BirA-bio-5'-AMP or holoBirA) complex. HoloBirA can either transfer the biotinyl moiety to the biotin carboxyl carrier protein (BCCP) subunit of acetyl-CoA carboxylase, or bind to the biotin operator site and inhibit transcription of the operon.</text>
</comment>
<keyword evidence="1 2" id="KW-0436">Ligase</keyword>
<keyword evidence="2" id="KW-0805">Transcription regulation</keyword>
<keyword evidence="2" id="KW-0804">Transcription</keyword>
<dbReference type="GO" id="GO:0003677">
    <property type="term" value="F:DNA binding"/>
    <property type="evidence" value="ECO:0007669"/>
    <property type="project" value="UniProtKB-UniRule"/>
</dbReference>
<dbReference type="HAMAP" id="MF_00978">
    <property type="entry name" value="Bifunct_BirA"/>
    <property type="match status" value="1"/>
</dbReference>
<feature type="DNA-binding region" description="H-T-H motif" evidence="2">
    <location>
        <begin position="16"/>
        <end position="35"/>
    </location>
</feature>
<organism evidence="4">
    <name type="scientific">Pseudomonas solani</name>
    <dbReference type="NCBI Taxonomy" id="2731552"/>
    <lineage>
        <taxon>Bacteria</taxon>
        <taxon>Pseudomonadati</taxon>
        <taxon>Pseudomonadota</taxon>
        <taxon>Gammaproteobacteria</taxon>
        <taxon>Pseudomonadales</taxon>
        <taxon>Pseudomonadaceae</taxon>
        <taxon>Pseudomonas</taxon>
    </lineage>
</organism>
<dbReference type="EMBL" id="CP158373">
    <property type="protein sequence ID" value="XBY64865.1"/>
    <property type="molecule type" value="Genomic_DNA"/>
</dbReference>
<feature type="binding site" evidence="2">
    <location>
        <begin position="84"/>
        <end position="86"/>
    </location>
    <ligand>
        <name>biotin</name>
        <dbReference type="ChEBI" id="CHEBI:57586"/>
    </ligand>
</feature>
<proteinExistence type="inferred from homology"/>
<dbReference type="InterPro" id="IPR030855">
    <property type="entry name" value="Bifunct_BirA"/>
</dbReference>
<keyword evidence="2" id="KW-0092">Biotin</keyword>
<dbReference type="NCBIfam" id="TIGR00121">
    <property type="entry name" value="birA_ligase"/>
    <property type="match status" value="1"/>
</dbReference>
<dbReference type="InterPro" id="IPR008988">
    <property type="entry name" value="Transcriptional_repressor_C"/>
</dbReference>
<dbReference type="InterPro" id="IPR036390">
    <property type="entry name" value="WH_DNA-bd_sf"/>
</dbReference>
<dbReference type="PANTHER" id="PTHR12835:SF5">
    <property type="entry name" value="BIOTIN--PROTEIN LIGASE"/>
    <property type="match status" value="1"/>
</dbReference>
<keyword evidence="2" id="KW-0547">Nucleotide-binding</keyword>
<dbReference type="GO" id="GO:0006355">
    <property type="term" value="P:regulation of DNA-templated transcription"/>
    <property type="evidence" value="ECO:0007669"/>
    <property type="project" value="UniProtKB-UniRule"/>
</dbReference>
<evidence type="ECO:0000256" key="1">
    <source>
        <dbReference type="ARBA" id="ARBA00022598"/>
    </source>
</evidence>
<keyword evidence="2" id="KW-0678">Repressor</keyword>
<feature type="binding site" evidence="2">
    <location>
        <position position="108"/>
    </location>
    <ligand>
        <name>biotin</name>
        <dbReference type="ChEBI" id="CHEBI:57586"/>
    </ligand>
</feature>
<dbReference type="InterPro" id="IPR004143">
    <property type="entry name" value="BPL_LPL_catalytic"/>
</dbReference>
<dbReference type="GO" id="GO:0004077">
    <property type="term" value="F:biotin--[biotin carboxyl-carrier protein] ligase activity"/>
    <property type="evidence" value="ECO:0007669"/>
    <property type="project" value="UniProtKB-UniRule"/>
</dbReference>
<dbReference type="InterPro" id="IPR036388">
    <property type="entry name" value="WH-like_DNA-bd_sf"/>
</dbReference>
<dbReference type="InterPro" id="IPR045864">
    <property type="entry name" value="aa-tRNA-synth_II/BPL/LPL"/>
</dbReference>
<evidence type="ECO:0000259" key="3">
    <source>
        <dbReference type="PROSITE" id="PS51733"/>
    </source>
</evidence>
<feature type="binding site" evidence="2">
    <location>
        <begin position="112"/>
        <end position="114"/>
    </location>
    <ligand>
        <name>biotin</name>
        <dbReference type="ChEBI" id="CHEBI:57586"/>
    </ligand>
</feature>